<proteinExistence type="predicted"/>
<accession>A0AAI8VEI8</accession>
<dbReference type="EMBL" id="CAUWAG010000006">
    <property type="protein sequence ID" value="CAJ2503482.1"/>
    <property type="molecule type" value="Genomic_DNA"/>
</dbReference>
<evidence type="ECO:0000313" key="2">
    <source>
        <dbReference type="EMBL" id="CAJ2503482.1"/>
    </source>
</evidence>
<protein>
    <submittedName>
        <fullName evidence="2">Uu.00g108760.m01.CDS01</fullName>
    </submittedName>
</protein>
<dbReference type="Proteomes" id="UP001295740">
    <property type="component" value="Unassembled WGS sequence"/>
</dbReference>
<organism evidence="2 3">
    <name type="scientific">Anthostomella pinea</name>
    <dbReference type="NCBI Taxonomy" id="933095"/>
    <lineage>
        <taxon>Eukaryota</taxon>
        <taxon>Fungi</taxon>
        <taxon>Dikarya</taxon>
        <taxon>Ascomycota</taxon>
        <taxon>Pezizomycotina</taxon>
        <taxon>Sordariomycetes</taxon>
        <taxon>Xylariomycetidae</taxon>
        <taxon>Xylariales</taxon>
        <taxon>Xylariaceae</taxon>
        <taxon>Anthostomella</taxon>
    </lineage>
</organism>
<evidence type="ECO:0000313" key="3">
    <source>
        <dbReference type="Proteomes" id="UP001295740"/>
    </source>
</evidence>
<feature type="compositionally biased region" description="Pro residues" evidence="1">
    <location>
        <begin position="71"/>
        <end position="81"/>
    </location>
</feature>
<dbReference type="AlphaFoldDB" id="A0AAI8VEI8"/>
<sequence length="204" mass="22396">MVLSAHINRGSQTLEVWLDWLHISASLLTHVGSATHIHMHLLASLAPASYPNLEQQEQQQKKKGQVCLLPPLSPDSPPSRPPGFTSYLAVMPAIALIIRGNNATTTTNTIHTNRNQLPDPSPGYPLPLYHNRKRPRSSTAAAATKSAVQFHQPIGFVCCQCRYRSSGSRCSNPDRPDCPHRGVPRCGNCPILFTPPRLMRAWGG</sequence>
<feature type="region of interest" description="Disordered" evidence="1">
    <location>
        <begin position="53"/>
        <end position="83"/>
    </location>
</feature>
<evidence type="ECO:0000256" key="1">
    <source>
        <dbReference type="SAM" id="MobiDB-lite"/>
    </source>
</evidence>
<comment type="caution">
    <text evidence="2">The sequence shown here is derived from an EMBL/GenBank/DDBJ whole genome shotgun (WGS) entry which is preliminary data.</text>
</comment>
<reference evidence="2" key="1">
    <citation type="submission" date="2023-10" db="EMBL/GenBank/DDBJ databases">
        <authorList>
            <person name="Hackl T."/>
        </authorList>
    </citation>
    <scope>NUCLEOTIDE SEQUENCE</scope>
</reference>
<name>A0AAI8VEI8_9PEZI</name>
<keyword evidence="3" id="KW-1185">Reference proteome</keyword>
<gene>
    <name evidence="2" type="ORF">KHLLAP_LOCUS3950</name>
</gene>